<protein>
    <submittedName>
        <fullName evidence="1">Uncharacterized protein</fullName>
    </submittedName>
</protein>
<organism evidence="1 2">
    <name type="scientific">Porites evermanni</name>
    <dbReference type="NCBI Taxonomy" id="104178"/>
    <lineage>
        <taxon>Eukaryota</taxon>
        <taxon>Metazoa</taxon>
        <taxon>Cnidaria</taxon>
        <taxon>Anthozoa</taxon>
        <taxon>Hexacorallia</taxon>
        <taxon>Scleractinia</taxon>
        <taxon>Fungiina</taxon>
        <taxon>Poritidae</taxon>
        <taxon>Porites</taxon>
    </lineage>
</organism>
<proteinExistence type="predicted"/>
<dbReference type="EMBL" id="CALNXI010000177">
    <property type="protein sequence ID" value="CAH3021290.1"/>
    <property type="molecule type" value="Genomic_DNA"/>
</dbReference>
<feature type="non-terminal residue" evidence="1">
    <location>
        <position position="112"/>
    </location>
</feature>
<accession>A0ABN8LVI0</accession>
<reference evidence="1 2" key="1">
    <citation type="submission" date="2022-05" db="EMBL/GenBank/DDBJ databases">
        <authorList>
            <consortium name="Genoscope - CEA"/>
            <person name="William W."/>
        </authorList>
    </citation>
    <scope>NUCLEOTIDE SEQUENCE [LARGE SCALE GENOMIC DNA]</scope>
</reference>
<name>A0ABN8LVI0_9CNID</name>
<gene>
    <name evidence="1" type="ORF">PEVE_00010764</name>
</gene>
<evidence type="ECO:0000313" key="1">
    <source>
        <dbReference type="EMBL" id="CAH3021290.1"/>
    </source>
</evidence>
<comment type="caution">
    <text evidence="1">The sequence shown here is derived from an EMBL/GenBank/DDBJ whole genome shotgun (WGS) entry which is preliminary data.</text>
</comment>
<sequence length="112" mass="12435">MATSPNSHLRDSTLTLVKGLNAGVISKVTTTQVVEMSVTVNNNIPIQDYLHRDNQTQYIDSCLNLLTMDTVFSPQGGCFGEIKQIKVSNLLFISAFLQLEHKGNLHWGESTR</sequence>
<keyword evidence="2" id="KW-1185">Reference proteome</keyword>
<evidence type="ECO:0000313" key="2">
    <source>
        <dbReference type="Proteomes" id="UP001159427"/>
    </source>
</evidence>
<dbReference type="Proteomes" id="UP001159427">
    <property type="component" value="Unassembled WGS sequence"/>
</dbReference>